<dbReference type="SUPFAM" id="SSF81345">
    <property type="entry name" value="ABC transporter involved in vitamin B12 uptake, BtuC"/>
    <property type="match status" value="1"/>
</dbReference>
<gene>
    <name evidence="9" type="ORF">CALK_0353</name>
</gene>
<dbReference type="GO" id="GO:0022857">
    <property type="term" value="F:transmembrane transporter activity"/>
    <property type="evidence" value="ECO:0007669"/>
    <property type="project" value="InterPro"/>
</dbReference>
<dbReference type="PANTHER" id="PTHR30472:SF25">
    <property type="entry name" value="ABC TRANSPORTER PERMEASE PROTEIN MJ0876-RELATED"/>
    <property type="match status" value="1"/>
</dbReference>
<protein>
    <submittedName>
        <fullName evidence="9">ABC transporter, permease protein</fullName>
    </submittedName>
</protein>
<dbReference type="InterPro" id="IPR000522">
    <property type="entry name" value="ABC_transptr_permease_BtuC"/>
</dbReference>
<keyword evidence="6 8" id="KW-1133">Transmembrane helix</keyword>
<dbReference type="OrthoDB" id="9811721at2"/>
<feature type="transmembrane region" description="Helical" evidence="8">
    <location>
        <begin position="152"/>
        <end position="177"/>
    </location>
</feature>
<dbReference type="InterPro" id="IPR037294">
    <property type="entry name" value="ABC_BtuC-like"/>
</dbReference>
<evidence type="ECO:0000256" key="8">
    <source>
        <dbReference type="SAM" id="Phobius"/>
    </source>
</evidence>
<dbReference type="GO" id="GO:0005886">
    <property type="term" value="C:plasma membrane"/>
    <property type="evidence" value="ECO:0007669"/>
    <property type="project" value="UniProtKB-SubCell"/>
</dbReference>
<keyword evidence="10" id="KW-1185">Reference proteome</keyword>
<evidence type="ECO:0000256" key="5">
    <source>
        <dbReference type="ARBA" id="ARBA00022692"/>
    </source>
</evidence>
<proteinExistence type="inferred from homology"/>
<evidence type="ECO:0000313" key="9">
    <source>
        <dbReference type="EMBL" id="ERP39183.1"/>
    </source>
</evidence>
<dbReference type="PATRIC" id="fig|1313304.3.peg.332"/>
<keyword evidence="3" id="KW-0813">Transport</keyword>
<name>U7DC80_9BACT</name>
<feature type="transmembrane region" description="Helical" evidence="8">
    <location>
        <begin position="119"/>
        <end position="140"/>
    </location>
</feature>
<evidence type="ECO:0000256" key="6">
    <source>
        <dbReference type="ARBA" id="ARBA00022989"/>
    </source>
</evidence>
<feature type="transmembrane region" description="Helical" evidence="8">
    <location>
        <begin position="197"/>
        <end position="223"/>
    </location>
</feature>
<dbReference type="EMBL" id="ASJR01000002">
    <property type="protein sequence ID" value="ERP39183.1"/>
    <property type="molecule type" value="Genomic_DNA"/>
</dbReference>
<feature type="transmembrane region" description="Helical" evidence="8">
    <location>
        <begin position="243"/>
        <end position="268"/>
    </location>
</feature>
<feature type="transmembrane region" description="Helical" evidence="8">
    <location>
        <begin position="91"/>
        <end position="113"/>
    </location>
</feature>
<feature type="transmembrane region" description="Helical" evidence="8">
    <location>
        <begin position="280"/>
        <end position="298"/>
    </location>
</feature>
<keyword evidence="7 8" id="KW-0472">Membrane</keyword>
<dbReference type="Gene3D" id="1.10.3470.10">
    <property type="entry name" value="ABC transporter involved in vitamin B12 uptake, BtuC"/>
    <property type="match status" value="1"/>
</dbReference>
<dbReference type="Pfam" id="PF01032">
    <property type="entry name" value="FecCD"/>
    <property type="match status" value="1"/>
</dbReference>
<dbReference type="AlphaFoldDB" id="U7DC80"/>
<feature type="transmembrane region" description="Helical" evidence="8">
    <location>
        <begin position="305"/>
        <end position="329"/>
    </location>
</feature>
<organism evidence="9 10">
    <name type="scientific">Chitinivibrio alkaliphilus ACht1</name>
    <dbReference type="NCBI Taxonomy" id="1313304"/>
    <lineage>
        <taxon>Bacteria</taxon>
        <taxon>Pseudomonadati</taxon>
        <taxon>Fibrobacterota</taxon>
        <taxon>Chitinivibrionia</taxon>
        <taxon>Chitinivibrionales</taxon>
        <taxon>Chitinivibrionaceae</taxon>
        <taxon>Chitinivibrio</taxon>
    </lineage>
</organism>
<evidence type="ECO:0000256" key="2">
    <source>
        <dbReference type="ARBA" id="ARBA00007935"/>
    </source>
</evidence>
<comment type="caution">
    <text evidence="9">The sequence shown here is derived from an EMBL/GenBank/DDBJ whole genome shotgun (WGS) entry which is preliminary data.</text>
</comment>
<dbReference type="RefSeq" id="WP_022635896.1">
    <property type="nucleotide sequence ID" value="NZ_ASJR01000002.1"/>
</dbReference>
<reference evidence="9 10" key="1">
    <citation type="journal article" date="2013" name="Environ. Microbiol.">
        <title>Genome analysis of Chitinivibrio alkaliphilus gen. nov., sp. nov., a novel extremely haloalkaliphilic anaerobic chitinolytic bacterium from the candidate phylum Termite Group 3.</title>
        <authorList>
            <person name="Sorokin D.Y."/>
            <person name="Gumerov V.M."/>
            <person name="Rakitin A.L."/>
            <person name="Beletsky A.V."/>
            <person name="Damste J.S."/>
            <person name="Muyzer G."/>
            <person name="Mardanov A.V."/>
            <person name="Ravin N.V."/>
        </authorList>
    </citation>
    <scope>NUCLEOTIDE SEQUENCE [LARGE SCALE GENOMIC DNA]</scope>
    <source>
        <strain evidence="9 10">ACht1</strain>
    </source>
</reference>
<dbReference type="PANTHER" id="PTHR30472">
    <property type="entry name" value="FERRIC ENTEROBACTIN TRANSPORT SYSTEM PERMEASE PROTEIN"/>
    <property type="match status" value="1"/>
</dbReference>
<keyword evidence="4" id="KW-1003">Cell membrane</keyword>
<evidence type="ECO:0000256" key="7">
    <source>
        <dbReference type="ARBA" id="ARBA00023136"/>
    </source>
</evidence>
<feature type="transmembrane region" description="Helical" evidence="8">
    <location>
        <begin position="64"/>
        <end position="84"/>
    </location>
</feature>
<keyword evidence="5 8" id="KW-0812">Transmembrane</keyword>
<accession>U7DC80</accession>
<comment type="similarity">
    <text evidence="2">Belongs to the binding-protein-dependent transport system permease family. FecCD subfamily.</text>
</comment>
<dbReference type="STRING" id="1313304.CALK_0353"/>
<feature type="transmembrane region" description="Helical" evidence="8">
    <location>
        <begin position="7"/>
        <end position="28"/>
    </location>
</feature>
<evidence type="ECO:0000256" key="3">
    <source>
        <dbReference type="ARBA" id="ARBA00022448"/>
    </source>
</evidence>
<dbReference type="Proteomes" id="UP000017148">
    <property type="component" value="Unassembled WGS sequence"/>
</dbReference>
<evidence type="ECO:0000313" key="10">
    <source>
        <dbReference type="Proteomes" id="UP000017148"/>
    </source>
</evidence>
<evidence type="ECO:0000256" key="1">
    <source>
        <dbReference type="ARBA" id="ARBA00004651"/>
    </source>
</evidence>
<sequence length="338" mass="36197">MVRQNSLLLISGSILLLLVTGIVLLWSLSSGEYPLSLREILFHRNSFSEIDTTILYTLRMPRSMLAFSVGSSLATAGVILQAVYRNPMIEPYTLGISGGASFAVAMAVILPIPLIPPQILLPVAGFIGAMGVTLLLYIPTPGQSLVQRHTTILLRGIMISFLASSLVLLIISLSPAHTISEILNWLMGSLEQPFRPLVYLSGITSILGLLLALLSTASINALYLGFDEAHTLGISPQRILPLLFFLAAILTGVSVAATGIIGFVGLVIPHTVRIVTGNDHLPLLLFSWFGGGIFLLVCDTLARTLFVPIELPVGVLTGIIGAVVFLFLLKDTKGEYSL</sequence>
<dbReference type="eggNOG" id="COG0609">
    <property type="taxonomic scope" value="Bacteria"/>
</dbReference>
<comment type="subcellular location">
    <subcellularLocation>
        <location evidence="1">Cell membrane</location>
        <topology evidence="1">Multi-pass membrane protein</topology>
    </subcellularLocation>
</comment>
<evidence type="ECO:0000256" key="4">
    <source>
        <dbReference type="ARBA" id="ARBA00022475"/>
    </source>
</evidence>
<dbReference type="CDD" id="cd06550">
    <property type="entry name" value="TM_ABC_iron-siderophores_like"/>
    <property type="match status" value="1"/>
</dbReference>